<feature type="compositionally biased region" description="Basic residues" evidence="2">
    <location>
        <begin position="783"/>
        <end position="799"/>
    </location>
</feature>
<reference evidence="3" key="1">
    <citation type="journal article" date="2022" name="Int. J. Mol. Sci.">
        <title>Draft Genome of Tanacetum Coccineum: Genomic Comparison of Closely Related Tanacetum-Family Plants.</title>
        <authorList>
            <person name="Yamashiro T."/>
            <person name="Shiraishi A."/>
            <person name="Nakayama K."/>
            <person name="Satake H."/>
        </authorList>
    </citation>
    <scope>NUCLEOTIDE SEQUENCE</scope>
</reference>
<dbReference type="EMBL" id="BQNB010012760">
    <property type="protein sequence ID" value="GJT07553.1"/>
    <property type="molecule type" value="Genomic_DNA"/>
</dbReference>
<evidence type="ECO:0000256" key="1">
    <source>
        <dbReference type="SAM" id="Coils"/>
    </source>
</evidence>
<evidence type="ECO:0000256" key="2">
    <source>
        <dbReference type="SAM" id="MobiDB-lite"/>
    </source>
</evidence>
<feature type="compositionally biased region" description="Polar residues" evidence="2">
    <location>
        <begin position="350"/>
        <end position="359"/>
    </location>
</feature>
<gene>
    <name evidence="3" type="ORF">Tco_0842015</name>
</gene>
<name>A0ABQ5AZD1_9ASTR</name>
<feature type="region of interest" description="Disordered" evidence="2">
    <location>
        <begin position="475"/>
        <end position="544"/>
    </location>
</feature>
<dbReference type="Proteomes" id="UP001151760">
    <property type="component" value="Unassembled WGS sequence"/>
</dbReference>
<feature type="compositionally biased region" description="Basic and acidic residues" evidence="2">
    <location>
        <begin position="759"/>
        <end position="769"/>
    </location>
</feature>
<feature type="region of interest" description="Disordered" evidence="2">
    <location>
        <begin position="740"/>
        <end position="809"/>
    </location>
</feature>
<sequence length="1017" mass="115972">MYLTASRLDIMFAVCACSRFQVTPKTSHLKAVKRIFRYLKGKPKLGFWYPRESTFDLVAYTNSDYGGVNLDRKSTTGGCQFLGHRLISWQCKKQTIMATSTTKAEYVAAAHCCGQFWTSAKSRTVNNISYIDATIASKPVTISEASIRSDLLFDDADGIATLNNQAILDTIQLMGYEGDLNVLTFNKALFSPQWKFLFHIMNHCISSKSTSWDQIPTNIATTVICLATNQKYNFSKLIYDGMMRHLDATKKFVMYPKFLQIFLSQQLKDVTVPIDNFPLPTLTKKVLSFMIKKGKNFSGKVTPLFDSMLVPSTEDEGEASERPSESQLIPSPTHPSTDQLEIESDPSIRPFSTSTQIPTINPEGFGGNIRVQSSSDRSLSGSEDGLTLQSVYDLCVSLCKHVTAQAGEIKALKAKIKRLKKHARQVINHHKAWCRAGRKPTVKSSKGAPSVVTNTNWDAMDRDIDDTMDYTLAEDEENAEKQSTEELNVSTDKSDQGTNKLKVSTDKPKVSTDSQDEGTDKDKEQDPRESTTPTTPTTPTLTTTFGDDETIAQVLITMSQNKEKLKEKEKGVELKDVENIERPMPTSTRSVLTLRPLPKIDPKAKGKGRIEEEDESDTESEGITEAEKKFKQLAKDEEVARKVQDEWEAEEERKRLGEEEATKAAVSNEYDFIQARLNADKILAEKIQEEEREMYTVEQRAKFLYDTIVAQRRFLAQQRLKKQDQNFVAIGSAEDERKIKEMNEEAKDPNLKRLKKRVVKETPREEDTTKVPAEQEVTEQDTKKRKSGHVKTIARKRPRPQPDDDSDDEHRKCLKIVTFDNAIDSEVIKTKSFISRLHKVSSPDGDYLVIYRANGHFRAFNYLMDLLYIFDRKDLFHLYDLVIKQYPEITPEDIELILWGDLKIMMESSTEENDQGDFWNNQQEWEIVRWRLYEACGVYILKLKDRTIIYMLVERRYPLSKELLQQMIDLGLEVEEERLSIHLVYNEELAIPEQMTNGKGISNPLMADSLPKTTKPT</sequence>
<keyword evidence="1" id="KW-0175">Coiled coil</keyword>
<reference evidence="3" key="2">
    <citation type="submission" date="2022-01" db="EMBL/GenBank/DDBJ databases">
        <authorList>
            <person name="Yamashiro T."/>
            <person name="Shiraishi A."/>
            <person name="Satake H."/>
            <person name="Nakayama K."/>
        </authorList>
    </citation>
    <scope>NUCLEOTIDE SEQUENCE</scope>
</reference>
<evidence type="ECO:0000313" key="4">
    <source>
        <dbReference type="Proteomes" id="UP001151760"/>
    </source>
</evidence>
<feature type="compositionally biased region" description="Polar residues" evidence="2">
    <location>
        <begin position="485"/>
        <end position="502"/>
    </location>
</feature>
<feature type="region of interest" description="Disordered" evidence="2">
    <location>
        <begin position="311"/>
        <end position="382"/>
    </location>
</feature>
<feature type="compositionally biased region" description="Low complexity" evidence="2">
    <location>
        <begin position="531"/>
        <end position="544"/>
    </location>
</feature>
<feature type="region of interest" description="Disordered" evidence="2">
    <location>
        <begin position="598"/>
        <end position="661"/>
    </location>
</feature>
<protein>
    <submittedName>
        <fullName evidence="3">Uncharacterized protein</fullName>
    </submittedName>
</protein>
<evidence type="ECO:0000313" key="3">
    <source>
        <dbReference type="EMBL" id="GJT07553.1"/>
    </source>
</evidence>
<feature type="compositionally biased region" description="Low complexity" evidence="2">
    <location>
        <begin position="373"/>
        <end position="382"/>
    </location>
</feature>
<proteinExistence type="predicted"/>
<feature type="compositionally biased region" description="Basic and acidic residues" evidence="2">
    <location>
        <begin position="740"/>
        <end position="751"/>
    </location>
</feature>
<feature type="compositionally biased region" description="Basic and acidic residues" evidence="2">
    <location>
        <begin position="625"/>
        <end position="661"/>
    </location>
</feature>
<feature type="compositionally biased region" description="Acidic residues" evidence="2">
    <location>
        <begin position="611"/>
        <end position="624"/>
    </location>
</feature>
<dbReference type="CDD" id="cd09272">
    <property type="entry name" value="RNase_HI_RT_Ty1"/>
    <property type="match status" value="1"/>
</dbReference>
<feature type="compositionally biased region" description="Polar residues" evidence="2">
    <location>
        <begin position="325"/>
        <end position="339"/>
    </location>
</feature>
<comment type="caution">
    <text evidence="3">The sequence shown here is derived from an EMBL/GenBank/DDBJ whole genome shotgun (WGS) entry which is preliminary data.</text>
</comment>
<feature type="coiled-coil region" evidence="1">
    <location>
        <begin position="402"/>
        <end position="429"/>
    </location>
</feature>
<dbReference type="PANTHER" id="PTHR11439">
    <property type="entry name" value="GAG-POL-RELATED RETROTRANSPOSON"/>
    <property type="match status" value="1"/>
</dbReference>
<keyword evidence="4" id="KW-1185">Reference proteome</keyword>
<accession>A0ABQ5AZD1</accession>
<feature type="compositionally biased region" description="Basic and acidic residues" evidence="2">
    <location>
        <begin position="518"/>
        <end position="529"/>
    </location>
</feature>
<organism evidence="3 4">
    <name type="scientific">Tanacetum coccineum</name>
    <dbReference type="NCBI Taxonomy" id="301880"/>
    <lineage>
        <taxon>Eukaryota</taxon>
        <taxon>Viridiplantae</taxon>
        <taxon>Streptophyta</taxon>
        <taxon>Embryophyta</taxon>
        <taxon>Tracheophyta</taxon>
        <taxon>Spermatophyta</taxon>
        <taxon>Magnoliopsida</taxon>
        <taxon>eudicotyledons</taxon>
        <taxon>Gunneridae</taxon>
        <taxon>Pentapetalae</taxon>
        <taxon>asterids</taxon>
        <taxon>campanulids</taxon>
        <taxon>Asterales</taxon>
        <taxon>Asteraceae</taxon>
        <taxon>Asteroideae</taxon>
        <taxon>Anthemideae</taxon>
        <taxon>Anthemidinae</taxon>
        <taxon>Tanacetum</taxon>
    </lineage>
</organism>
<dbReference type="PANTHER" id="PTHR11439:SF495">
    <property type="entry name" value="REVERSE TRANSCRIPTASE, RNA-DEPENDENT DNA POLYMERASE-RELATED"/>
    <property type="match status" value="1"/>
</dbReference>
<feature type="compositionally biased region" description="Basic and acidic residues" evidence="2">
    <location>
        <begin position="598"/>
        <end position="610"/>
    </location>
</feature>